<evidence type="ECO:0000256" key="6">
    <source>
        <dbReference type="SAM" id="SignalP"/>
    </source>
</evidence>
<dbReference type="AlphaFoldDB" id="A0A0M6XL56"/>
<feature type="signal peptide" evidence="6">
    <location>
        <begin position="1"/>
        <end position="18"/>
    </location>
</feature>
<protein>
    <submittedName>
        <fullName evidence="7">MltA-interacting protein MipA</fullName>
    </submittedName>
</protein>
<dbReference type="PANTHER" id="PTHR38776">
    <property type="entry name" value="MLTA-INTERACTING PROTEIN-RELATED"/>
    <property type="match status" value="1"/>
</dbReference>
<dbReference type="Pfam" id="PF06629">
    <property type="entry name" value="MipA"/>
    <property type="match status" value="1"/>
</dbReference>
<keyword evidence="4" id="KW-0472">Membrane</keyword>
<comment type="subcellular location">
    <subcellularLocation>
        <location evidence="1">Cell outer membrane</location>
    </subcellularLocation>
</comment>
<evidence type="ECO:0000256" key="4">
    <source>
        <dbReference type="ARBA" id="ARBA00023136"/>
    </source>
</evidence>
<dbReference type="InterPro" id="IPR011250">
    <property type="entry name" value="OMP/PagP_B-barrel"/>
</dbReference>
<evidence type="ECO:0000313" key="8">
    <source>
        <dbReference type="Proteomes" id="UP000048908"/>
    </source>
</evidence>
<dbReference type="SUPFAM" id="SSF56925">
    <property type="entry name" value="OMPA-like"/>
    <property type="match status" value="1"/>
</dbReference>
<dbReference type="Proteomes" id="UP000048908">
    <property type="component" value="Unassembled WGS sequence"/>
</dbReference>
<sequence>MFRISLAALALTATAASAQIADTTTYSTQEQGPALGFTLRGGVKSAPEYFGASETGFGPTASVELNHLRLGGYTFGNPDPLYEPRGFGLIGSLRYIGERDDSDNPELAGLDDVDASLELGAGVRYATRNLEAFGKVRYGVIGHEGFVGELGADVIARPTDRLTLTLGPRALFGDSDYSSTYFGVTAAEAGNSSFTEFDAGGGLVSTGVELGAGYQINDNWGIDATVNYDRLRGDAADSPITVDDTAVSASIGVTRRFTLGF</sequence>
<evidence type="ECO:0000313" key="7">
    <source>
        <dbReference type="EMBL" id="CTQ31648.1"/>
    </source>
</evidence>
<gene>
    <name evidence="7" type="ORF">JAN5088_00406</name>
</gene>
<dbReference type="RefSeq" id="WP_055681108.1">
    <property type="nucleotide sequence ID" value="NZ_CXPG01000009.1"/>
</dbReference>
<name>A0A0M6XL56_9RHOB</name>
<reference evidence="7 8" key="1">
    <citation type="submission" date="2015-07" db="EMBL/GenBank/DDBJ databases">
        <authorList>
            <person name="Noorani M."/>
        </authorList>
    </citation>
    <scope>NUCLEOTIDE SEQUENCE [LARGE SCALE GENOMIC DNA]</scope>
    <source>
        <strain evidence="7 8">CECT 5088</strain>
    </source>
</reference>
<feature type="chain" id="PRO_5005806992" evidence="6">
    <location>
        <begin position="19"/>
        <end position="261"/>
    </location>
</feature>
<keyword evidence="8" id="KW-1185">Reference proteome</keyword>
<dbReference type="GO" id="GO:0009279">
    <property type="term" value="C:cell outer membrane"/>
    <property type="evidence" value="ECO:0007669"/>
    <property type="project" value="UniProtKB-SubCell"/>
</dbReference>
<accession>A0A0M6XL56</accession>
<dbReference type="STRING" id="282197.SAMN04488517_10113"/>
<dbReference type="InterPro" id="IPR010583">
    <property type="entry name" value="MipA"/>
</dbReference>
<comment type="similarity">
    <text evidence="2">Belongs to the MipA/OmpV family.</text>
</comment>
<dbReference type="OrthoDB" id="5462484at2"/>
<proteinExistence type="inferred from homology"/>
<evidence type="ECO:0000256" key="1">
    <source>
        <dbReference type="ARBA" id="ARBA00004442"/>
    </source>
</evidence>
<evidence type="ECO:0000256" key="2">
    <source>
        <dbReference type="ARBA" id="ARBA00005722"/>
    </source>
</evidence>
<dbReference type="EMBL" id="CXPG01000009">
    <property type="protein sequence ID" value="CTQ31648.1"/>
    <property type="molecule type" value="Genomic_DNA"/>
</dbReference>
<keyword evidence="3 6" id="KW-0732">Signal</keyword>
<evidence type="ECO:0000256" key="5">
    <source>
        <dbReference type="ARBA" id="ARBA00023237"/>
    </source>
</evidence>
<evidence type="ECO:0000256" key="3">
    <source>
        <dbReference type="ARBA" id="ARBA00022729"/>
    </source>
</evidence>
<organism evidence="7 8">
    <name type="scientific">Jannaschia rubra</name>
    <dbReference type="NCBI Taxonomy" id="282197"/>
    <lineage>
        <taxon>Bacteria</taxon>
        <taxon>Pseudomonadati</taxon>
        <taxon>Pseudomonadota</taxon>
        <taxon>Alphaproteobacteria</taxon>
        <taxon>Rhodobacterales</taxon>
        <taxon>Roseobacteraceae</taxon>
        <taxon>Jannaschia</taxon>
    </lineage>
</organism>
<dbReference type="PANTHER" id="PTHR38776:SF1">
    <property type="entry name" value="MLTA-INTERACTING PROTEIN-RELATED"/>
    <property type="match status" value="1"/>
</dbReference>
<keyword evidence="5" id="KW-0998">Cell outer membrane</keyword>